<dbReference type="GO" id="GO:0005576">
    <property type="term" value="C:extracellular region"/>
    <property type="evidence" value="ECO:0007669"/>
    <property type="project" value="InterPro"/>
</dbReference>
<evidence type="ECO:0000313" key="4">
    <source>
        <dbReference type="EMBL" id="OQR85892.1"/>
    </source>
</evidence>
<name>A0A1V9YJJ9_ACHHY</name>
<feature type="signal peptide" evidence="2">
    <location>
        <begin position="1"/>
        <end position="18"/>
    </location>
</feature>
<organism evidence="4 5">
    <name type="scientific">Achlya hypogyna</name>
    <name type="common">Oomycete</name>
    <name type="synonym">Protoachlya hypogyna</name>
    <dbReference type="NCBI Taxonomy" id="1202772"/>
    <lineage>
        <taxon>Eukaryota</taxon>
        <taxon>Sar</taxon>
        <taxon>Stramenopiles</taxon>
        <taxon>Oomycota</taxon>
        <taxon>Saprolegniomycetes</taxon>
        <taxon>Saprolegniales</taxon>
        <taxon>Achlyaceae</taxon>
        <taxon>Achlya</taxon>
    </lineage>
</organism>
<keyword evidence="5" id="KW-1185">Reference proteome</keyword>
<dbReference type="SMART" id="SM00236">
    <property type="entry name" value="fCBD"/>
    <property type="match status" value="2"/>
</dbReference>
<feature type="chain" id="PRO_5012935537" description="CBM1 domain-containing protein" evidence="2">
    <location>
        <begin position="19"/>
        <end position="111"/>
    </location>
</feature>
<keyword evidence="1 2" id="KW-0732">Signal</keyword>
<dbReference type="AlphaFoldDB" id="A0A1V9YJJ9"/>
<evidence type="ECO:0000313" key="5">
    <source>
        <dbReference type="Proteomes" id="UP000243579"/>
    </source>
</evidence>
<comment type="caution">
    <text evidence="4">The sequence shown here is derived from an EMBL/GenBank/DDBJ whole genome shotgun (WGS) entry which is preliminary data.</text>
</comment>
<gene>
    <name evidence="4" type="ORF">ACHHYP_20531</name>
</gene>
<feature type="domain" description="CBM1" evidence="3">
    <location>
        <begin position="68"/>
        <end position="107"/>
    </location>
</feature>
<sequence>MVRAWTLACTALLTTVDAEQALRGNVNSQCTQCGGFGWLCPTTCAAGTVCTYISSFVSACQPPPPSPGTIATNDQCGGTSNGFKANGRTCASTDECVALTSYYAQCLRKFN</sequence>
<dbReference type="Proteomes" id="UP000243579">
    <property type="component" value="Unassembled WGS sequence"/>
</dbReference>
<evidence type="ECO:0000256" key="1">
    <source>
        <dbReference type="ARBA" id="ARBA00022729"/>
    </source>
</evidence>
<dbReference type="EMBL" id="JNBR01001563">
    <property type="protein sequence ID" value="OQR85892.1"/>
    <property type="molecule type" value="Genomic_DNA"/>
</dbReference>
<dbReference type="PROSITE" id="PS51164">
    <property type="entry name" value="CBM1_2"/>
    <property type="match status" value="1"/>
</dbReference>
<dbReference type="InterPro" id="IPR000254">
    <property type="entry name" value="CBD"/>
</dbReference>
<evidence type="ECO:0000256" key="2">
    <source>
        <dbReference type="SAM" id="SignalP"/>
    </source>
</evidence>
<dbReference type="GO" id="GO:0005975">
    <property type="term" value="P:carbohydrate metabolic process"/>
    <property type="evidence" value="ECO:0007669"/>
    <property type="project" value="InterPro"/>
</dbReference>
<dbReference type="STRING" id="1202772.A0A1V9YJJ9"/>
<dbReference type="OrthoDB" id="2119228at2759"/>
<protein>
    <recommendedName>
        <fullName evidence="3">CBM1 domain-containing protein</fullName>
    </recommendedName>
</protein>
<dbReference type="SUPFAM" id="SSF57180">
    <property type="entry name" value="Cellulose-binding domain"/>
    <property type="match status" value="1"/>
</dbReference>
<dbReference type="GO" id="GO:0030248">
    <property type="term" value="F:cellulose binding"/>
    <property type="evidence" value="ECO:0007669"/>
    <property type="project" value="InterPro"/>
</dbReference>
<dbReference type="InterPro" id="IPR035971">
    <property type="entry name" value="CBD_sf"/>
</dbReference>
<reference evidence="4 5" key="1">
    <citation type="journal article" date="2014" name="Genome Biol. Evol.">
        <title>The secreted proteins of Achlya hypogyna and Thraustotheca clavata identify the ancestral oomycete secretome and reveal gene acquisitions by horizontal gene transfer.</title>
        <authorList>
            <person name="Misner I."/>
            <person name="Blouin N."/>
            <person name="Leonard G."/>
            <person name="Richards T.A."/>
            <person name="Lane C.E."/>
        </authorList>
    </citation>
    <scope>NUCLEOTIDE SEQUENCE [LARGE SCALE GENOMIC DNA]</scope>
    <source>
        <strain evidence="4 5">ATCC 48635</strain>
    </source>
</reference>
<accession>A0A1V9YJJ9</accession>
<dbReference type="Pfam" id="PF00734">
    <property type="entry name" value="CBM_1"/>
    <property type="match status" value="1"/>
</dbReference>
<proteinExistence type="predicted"/>
<evidence type="ECO:0000259" key="3">
    <source>
        <dbReference type="PROSITE" id="PS51164"/>
    </source>
</evidence>